<evidence type="ECO:0000313" key="4">
    <source>
        <dbReference type="Proteomes" id="UP001392437"/>
    </source>
</evidence>
<feature type="signal peptide" evidence="2">
    <location>
        <begin position="1"/>
        <end position="18"/>
    </location>
</feature>
<keyword evidence="4" id="KW-1185">Reference proteome</keyword>
<dbReference type="AlphaFoldDB" id="A0AAW0QI44"/>
<name>A0AAW0QI44_9PEZI</name>
<dbReference type="EMBL" id="JAQQWP010000008">
    <property type="protein sequence ID" value="KAK8105677.1"/>
    <property type="molecule type" value="Genomic_DNA"/>
</dbReference>
<evidence type="ECO:0000256" key="1">
    <source>
        <dbReference type="SAM" id="MobiDB-lite"/>
    </source>
</evidence>
<feature type="compositionally biased region" description="Low complexity" evidence="1">
    <location>
        <begin position="355"/>
        <end position="379"/>
    </location>
</feature>
<dbReference type="PANTHER" id="PTHR34618">
    <property type="entry name" value="SURFACE PROTEIN MAS1, PUTATIVE-RELATED"/>
    <property type="match status" value="1"/>
</dbReference>
<feature type="compositionally biased region" description="Low complexity" evidence="1">
    <location>
        <begin position="282"/>
        <end position="328"/>
    </location>
</feature>
<dbReference type="PANTHER" id="PTHR34618:SF3">
    <property type="entry name" value="GEGH 16 PROTEIN"/>
    <property type="match status" value="1"/>
</dbReference>
<evidence type="ECO:0000256" key="2">
    <source>
        <dbReference type="SAM" id="SignalP"/>
    </source>
</evidence>
<dbReference type="InterPro" id="IPR021476">
    <property type="entry name" value="Egh16-like"/>
</dbReference>
<organism evidence="3 4">
    <name type="scientific">Apiospora kogelbergensis</name>
    <dbReference type="NCBI Taxonomy" id="1337665"/>
    <lineage>
        <taxon>Eukaryota</taxon>
        <taxon>Fungi</taxon>
        <taxon>Dikarya</taxon>
        <taxon>Ascomycota</taxon>
        <taxon>Pezizomycotina</taxon>
        <taxon>Sordariomycetes</taxon>
        <taxon>Xylariomycetidae</taxon>
        <taxon>Amphisphaeriales</taxon>
        <taxon>Apiosporaceae</taxon>
        <taxon>Apiospora</taxon>
    </lineage>
</organism>
<comment type="caution">
    <text evidence="3">The sequence shown here is derived from an EMBL/GenBank/DDBJ whole genome shotgun (WGS) entry which is preliminary data.</text>
</comment>
<accession>A0AAW0QI44</accession>
<reference evidence="3 4" key="1">
    <citation type="submission" date="2023-01" db="EMBL/GenBank/DDBJ databases">
        <title>Analysis of 21 Apiospora genomes using comparative genomics revels a genus with tremendous synthesis potential of carbohydrate active enzymes and secondary metabolites.</title>
        <authorList>
            <person name="Sorensen T."/>
        </authorList>
    </citation>
    <scope>NUCLEOTIDE SEQUENCE [LARGE SCALE GENOMIC DNA]</scope>
    <source>
        <strain evidence="3 4">CBS 117206</strain>
    </source>
</reference>
<keyword evidence="2" id="KW-0732">Signal</keyword>
<feature type="chain" id="PRO_5043631703" evidence="2">
    <location>
        <begin position="19"/>
        <end position="397"/>
    </location>
</feature>
<dbReference type="Proteomes" id="UP001392437">
    <property type="component" value="Unassembled WGS sequence"/>
</dbReference>
<protein>
    <submittedName>
        <fullName evidence="3">Uncharacterized protein</fullName>
    </submittedName>
</protein>
<evidence type="ECO:0000313" key="3">
    <source>
        <dbReference type="EMBL" id="KAK8105677.1"/>
    </source>
</evidence>
<feature type="compositionally biased region" description="Gly residues" evidence="1">
    <location>
        <begin position="342"/>
        <end position="354"/>
    </location>
</feature>
<proteinExistence type="predicted"/>
<gene>
    <name evidence="3" type="ORF">PG999_009036</name>
</gene>
<feature type="region of interest" description="Disordered" evidence="1">
    <location>
        <begin position="280"/>
        <end position="397"/>
    </location>
</feature>
<dbReference type="Pfam" id="PF11327">
    <property type="entry name" value="Egh16-like"/>
    <property type="match status" value="1"/>
</dbReference>
<sequence length="397" mass="40958">MPSYKSCILATFVSLAQSHVTFSNIQGDPGSNVSTQFGLDPAMARNCTLISACQLDTNIIRDAEIDGNLVNLCGRNQLIGNIDIAFHTEAAIAAGSVTQVKRGSEITIQMHQVNADGAGPYECDIDEGSNSSLMVKKLTMINNVPGVNGVSQAMVKDFNITAKMPDDFTCYGASPGNICTIRCRNNAVAGPFDANPFISTGGCFAVQQTDVEPTVNTASSIKTFKDGAGIIKQVQGNLKDLANGKAANAQQGMLDANSDKAHADKELLASIQSNIYPETRQPEQAKGAGAPQQATTTAAASSVPTGALLAPSATTAAPAQGSAAPPQGGRQGGGQVPRPNRGGNGAGRAGGAGAGANPFFPFPTRAPGNNGNSGNAGNSFKNKRDISNGMRWARRFL</sequence>